<comment type="caution">
    <text evidence="1">The sequence shown here is derived from an EMBL/GenBank/DDBJ whole genome shotgun (WGS) entry which is preliminary data.</text>
</comment>
<evidence type="ECO:0000313" key="1">
    <source>
        <dbReference type="EMBL" id="PZF79545.1"/>
    </source>
</evidence>
<dbReference type="Proteomes" id="UP000248764">
    <property type="component" value="Unassembled WGS sequence"/>
</dbReference>
<accession>A0A2W2AWF7</accession>
<keyword evidence="2" id="KW-1185">Reference proteome</keyword>
<evidence type="ECO:0008006" key="3">
    <source>
        <dbReference type="Google" id="ProtNLM"/>
    </source>
</evidence>
<reference evidence="1 2" key="1">
    <citation type="submission" date="2018-01" db="EMBL/GenBank/DDBJ databases">
        <title>Draft genome sequence of Jiangella sp. GTF31.</title>
        <authorList>
            <person name="Sahin N."/>
            <person name="Ay H."/>
            <person name="Saygin H."/>
        </authorList>
    </citation>
    <scope>NUCLEOTIDE SEQUENCE [LARGE SCALE GENOMIC DNA]</scope>
    <source>
        <strain evidence="1 2">GTF31</strain>
    </source>
</reference>
<evidence type="ECO:0000313" key="2">
    <source>
        <dbReference type="Proteomes" id="UP000248764"/>
    </source>
</evidence>
<gene>
    <name evidence="1" type="ORF">C1I92_30565</name>
</gene>
<proteinExistence type="predicted"/>
<dbReference type="RefSeq" id="WP_111258415.1">
    <property type="nucleotide sequence ID" value="NZ_POTW01000131.1"/>
</dbReference>
<dbReference type="AlphaFoldDB" id="A0A2W2AWF7"/>
<name>A0A2W2AWF7_9ACTN</name>
<protein>
    <recommendedName>
        <fullName evidence="3">DUF559 domain-containing protein</fullName>
    </recommendedName>
</protein>
<sequence>MTADPAPASDAGETLARLLAAQAGVLHRHEVPPALARHVRREVRARRWQRVGRDVFVSHNGELGPTAAELDGLEGFGTTTIFVTQPCGTRDTRQPGVVVHYSRFLDDLDVHPLRVPRRCRMPRSIVDAAAWASRDDRARAILLAGVQQRLVTPEQLRDALSRRGPCLRHALIVETIDDAAGGIASVPEREFAELVRAFHLPEPARQRVLQRPDGRRYLDADWAEFRLAVEVDGRGHLDVLAWDADLDRANDIVIDGRTLLRFTSYAIRHRPAVVGATLQRALIARGWGGPTVAG</sequence>
<dbReference type="EMBL" id="POTW01000131">
    <property type="protein sequence ID" value="PZF79545.1"/>
    <property type="molecule type" value="Genomic_DNA"/>
</dbReference>
<organism evidence="1 2">
    <name type="scientific">Jiangella anatolica</name>
    <dbReference type="NCBI Taxonomy" id="2670374"/>
    <lineage>
        <taxon>Bacteria</taxon>
        <taxon>Bacillati</taxon>
        <taxon>Actinomycetota</taxon>
        <taxon>Actinomycetes</taxon>
        <taxon>Jiangellales</taxon>
        <taxon>Jiangellaceae</taxon>
        <taxon>Jiangella</taxon>
    </lineage>
</organism>